<comment type="caution">
    <text evidence="2">The sequence shown here is derived from an EMBL/GenBank/DDBJ whole genome shotgun (WGS) entry which is preliminary data.</text>
</comment>
<feature type="chain" id="PRO_5037012307" evidence="1">
    <location>
        <begin position="22"/>
        <end position="83"/>
    </location>
</feature>
<name>A0A916R7P0_9HYPH</name>
<gene>
    <name evidence="2" type="ORF">GCM10011499_07750</name>
</gene>
<keyword evidence="1" id="KW-0732">Signal</keyword>
<feature type="signal peptide" evidence="1">
    <location>
        <begin position="1"/>
        <end position="21"/>
    </location>
</feature>
<accession>A0A916R7P0</accession>
<proteinExistence type="predicted"/>
<dbReference type="EMBL" id="BMKB01000001">
    <property type="protein sequence ID" value="GGA40621.1"/>
    <property type="molecule type" value="Genomic_DNA"/>
</dbReference>
<protein>
    <submittedName>
        <fullName evidence="2">Uncharacterized protein</fullName>
    </submittedName>
</protein>
<dbReference type="Proteomes" id="UP000596977">
    <property type="component" value="Unassembled WGS sequence"/>
</dbReference>
<evidence type="ECO:0000313" key="3">
    <source>
        <dbReference type="Proteomes" id="UP000596977"/>
    </source>
</evidence>
<keyword evidence="3" id="KW-1185">Reference proteome</keyword>
<reference evidence="2 3" key="1">
    <citation type="journal article" date="2014" name="Int. J. Syst. Evol. Microbiol.">
        <title>Complete genome sequence of Corynebacterium casei LMG S-19264T (=DSM 44701T), isolated from a smear-ripened cheese.</title>
        <authorList>
            <consortium name="US DOE Joint Genome Institute (JGI-PGF)"/>
            <person name="Walter F."/>
            <person name="Albersmeier A."/>
            <person name="Kalinowski J."/>
            <person name="Ruckert C."/>
        </authorList>
    </citation>
    <scope>NUCLEOTIDE SEQUENCE [LARGE SCALE GENOMIC DNA]</scope>
    <source>
        <strain evidence="2 3">CGMCC 1.15896</strain>
    </source>
</reference>
<evidence type="ECO:0000313" key="2">
    <source>
        <dbReference type="EMBL" id="GGA40621.1"/>
    </source>
</evidence>
<organism evidence="2 3">
    <name type="scientific">Pelagibacterium lentulum</name>
    <dbReference type="NCBI Taxonomy" id="2029865"/>
    <lineage>
        <taxon>Bacteria</taxon>
        <taxon>Pseudomonadati</taxon>
        <taxon>Pseudomonadota</taxon>
        <taxon>Alphaproteobacteria</taxon>
        <taxon>Hyphomicrobiales</taxon>
        <taxon>Devosiaceae</taxon>
        <taxon>Pelagibacterium</taxon>
    </lineage>
</organism>
<evidence type="ECO:0000256" key="1">
    <source>
        <dbReference type="SAM" id="SignalP"/>
    </source>
</evidence>
<dbReference type="AlphaFoldDB" id="A0A916R7P0"/>
<dbReference type="RefSeq" id="WP_127073215.1">
    <property type="nucleotide sequence ID" value="NZ_BMKB01000001.1"/>
</dbReference>
<sequence>MKRFLAVTALVLSAIPATSFAQTNVMASDSGYPYVQAHCELLNTGSRSEAAFQKDLTNFEASRRAGIDLNSVSLADCEASGLI</sequence>